<gene>
    <name evidence="1" type="ORF">QFC21_000999</name>
</gene>
<evidence type="ECO:0000313" key="1">
    <source>
        <dbReference type="EMBL" id="KAJ9107541.1"/>
    </source>
</evidence>
<name>A0ACC2W7Y9_9TREE</name>
<reference evidence="1" key="1">
    <citation type="submission" date="2023-04" db="EMBL/GenBank/DDBJ databases">
        <title>Draft Genome sequencing of Naganishia species isolated from polar environments using Oxford Nanopore Technology.</title>
        <authorList>
            <person name="Leo P."/>
            <person name="Venkateswaran K."/>
        </authorList>
    </citation>
    <scope>NUCLEOTIDE SEQUENCE</scope>
    <source>
        <strain evidence="1">MNA-CCFEE 5423</strain>
    </source>
</reference>
<comment type="caution">
    <text evidence="1">The sequence shown here is derived from an EMBL/GenBank/DDBJ whole genome shotgun (WGS) entry which is preliminary data.</text>
</comment>
<organism evidence="1 2">
    <name type="scientific">Naganishia friedmannii</name>
    <dbReference type="NCBI Taxonomy" id="89922"/>
    <lineage>
        <taxon>Eukaryota</taxon>
        <taxon>Fungi</taxon>
        <taxon>Dikarya</taxon>
        <taxon>Basidiomycota</taxon>
        <taxon>Agaricomycotina</taxon>
        <taxon>Tremellomycetes</taxon>
        <taxon>Filobasidiales</taxon>
        <taxon>Filobasidiaceae</taxon>
        <taxon>Naganishia</taxon>
    </lineage>
</organism>
<proteinExistence type="predicted"/>
<protein>
    <submittedName>
        <fullName evidence="1">Uncharacterized protein</fullName>
    </submittedName>
</protein>
<sequence length="746" mass="82203">MNPLRRAPFTTIEGVNPDDPISAQMEKIDQLNTLLLQEIDENFAKFHQVVTSQVLPEVKRFALASEPTREAATFWRSFFERAASVKLNAHGEYTNTTALSEDVYGHSQHEGSVRQESEDDSRDNYEYEDHEQTMERSRLDEHGHRYATAEDDGMEGEEDLSITSEDHSFLYGDQPMASSTPRASKTAKKSQSNTGRAENPRYSDQSSYTEETDQSFFQQNDKGKERSHPRHMDNENLSLGSIHASGHVQIDDAPSPFEQLDRRMREGLNLDDQAVDQPRTSDNQDQEYADQTITRYQRGEEFEPYEEEVSVVLRPNRNVGGAEESAGQSKGTPRRATDIRLGHNEIGSPGWNGIADLRTTPLNVKVKRHLPTSTISKPTYNLPRAGPSAKAPSRSQAHDVQPPDMTAESVSSSSFGITNMSPPVTTNFGNTITRRNLEKTPAKEAVKLVIDDLMRGIGGGFSPSPVMEADAAFAKYGYGTDGIGEARGTPSKSMGKRGQMLDQLSKRGGERHETAHPDNEDANDYITSPQHHQLPHSQNQRPDTSTVGMPREHYQGAADSSYTYDAQSLLEESFAGAGGEDSLEVDRDMQLPEGYDDPTILLGGRPYQPDHGEQKIPSPSPAHHGRQPHYRPDDLLDAETTIDADTYLAGHRDRDNQPTATLNTMMTTQSDLLRFSPAASEVASVFGGSKSAHGQTSRGGGFALLGADDIHTFHGGRLEDAGTSPRASPSYALSRKGVHPNQQGGR</sequence>
<dbReference type="Proteomes" id="UP001227268">
    <property type="component" value="Unassembled WGS sequence"/>
</dbReference>
<dbReference type="EMBL" id="JASBWT010000002">
    <property type="protein sequence ID" value="KAJ9107541.1"/>
    <property type="molecule type" value="Genomic_DNA"/>
</dbReference>
<evidence type="ECO:0000313" key="2">
    <source>
        <dbReference type="Proteomes" id="UP001227268"/>
    </source>
</evidence>
<keyword evidence="2" id="KW-1185">Reference proteome</keyword>
<accession>A0ACC2W7Y9</accession>